<dbReference type="PANTHER" id="PTHR46401:SF2">
    <property type="entry name" value="GLYCOSYLTRANSFERASE WBBK-RELATED"/>
    <property type="match status" value="1"/>
</dbReference>
<keyword evidence="1 4" id="KW-0808">Transferase</keyword>
<evidence type="ECO:0000313" key="4">
    <source>
        <dbReference type="EMBL" id="CAG4888391.1"/>
    </source>
</evidence>
<dbReference type="Proteomes" id="UP000789752">
    <property type="component" value="Unassembled WGS sequence"/>
</dbReference>
<dbReference type="EMBL" id="CAJQYY010000002">
    <property type="protein sequence ID" value="CAG4888391.1"/>
    <property type="molecule type" value="Genomic_DNA"/>
</dbReference>
<dbReference type="GO" id="GO:0102710">
    <property type="term" value="F:D-inositol-3-phosphate glycosyltransferase activity"/>
    <property type="evidence" value="ECO:0007669"/>
    <property type="project" value="UniProtKB-EC"/>
</dbReference>
<evidence type="ECO:0000313" key="5">
    <source>
        <dbReference type="Proteomes" id="UP000789752"/>
    </source>
</evidence>
<feature type="domain" description="Glycosyltransferase subfamily 4-like N-terminal" evidence="3">
    <location>
        <begin position="19"/>
        <end position="188"/>
    </location>
</feature>
<accession>A0ABM8TYK1</accession>
<gene>
    <name evidence="4" type="primary">mshA_10</name>
    <name evidence="4" type="ORF">R54767_00553</name>
</gene>
<evidence type="ECO:0000259" key="3">
    <source>
        <dbReference type="Pfam" id="PF13439"/>
    </source>
</evidence>
<evidence type="ECO:0000256" key="1">
    <source>
        <dbReference type="ARBA" id="ARBA00022679"/>
    </source>
</evidence>
<protein>
    <submittedName>
        <fullName evidence="4">D-inositol-3-phosphate glycosyltransferase</fullName>
        <ecNumber evidence="4">2.4.1.250</ecNumber>
    </submittedName>
</protein>
<organism evidence="4 5">
    <name type="scientific">Paraburkholderia gardini</name>
    <dbReference type="NCBI Taxonomy" id="2823469"/>
    <lineage>
        <taxon>Bacteria</taxon>
        <taxon>Pseudomonadati</taxon>
        <taxon>Pseudomonadota</taxon>
        <taxon>Betaproteobacteria</taxon>
        <taxon>Burkholderiales</taxon>
        <taxon>Burkholderiaceae</taxon>
        <taxon>Paraburkholderia</taxon>
    </lineage>
</organism>
<sequence>MTGRRMRILIVTHVVAKNDGQGRVNYEVVRAALAAGHAVTLLATRIADELDAHPDVRFVPVEKSRLPTRLLQYQVFAWRSGMWIRAHRREFDVIHVNGFITWAGADLNAVHFVHDGWYRSGFYPYRFFHSAYHAYQVFYTRLNARLEKWAFRQASIVVPVSEKVGAEVRALGIDPARLHVIHNGVDVDEFSPGTSQRARFGLPGEPFLLLFAGDLRVSRKNLQTVLRALVLMPPHVHLVVAGILRHSPYPALAASLGVAGRVHFTDLVKDMPALMRSVDAFVFPSRYEPMGLVLLEALAAALPVVTVRTAGGAEVIGPHCGIVLDSPDDASALAAAIGELCGDEARAKQMGAAARECAKGLGWQTMADRYLTLYEQIVARREAARLPASTPPVSAGS</sequence>
<evidence type="ECO:0000259" key="2">
    <source>
        <dbReference type="Pfam" id="PF00534"/>
    </source>
</evidence>
<dbReference type="SUPFAM" id="SSF53756">
    <property type="entry name" value="UDP-Glycosyltransferase/glycogen phosphorylase"/>
    <property type="match status" value="1"/>
</dbReference>
<dbReference type="Pfam" id="PF00534">
    <property type="entry name" value="Glycos_transf_1"/>
    <property type="match status" value="1"/>
</dbReference>
<proteinExistence type="predicted"/>
<dbReference type="Pfam" id="PF13439">
    <property type="entry name" value="Glyco_transf_4"/>
    <property type="match status" value="1"/>
</dbReference>
<dbReference type="CDD" id="cd03801">
    <property type="entry name" value="GT4_PimA-like"/>
    <property type="match status" value="1"/>
</dbReference>
<reference evidence="4 5" key="1">
    <citation type="submission" date="2021-04" db="EMBL/GenBank/DDBJ databases">
        <authorList>
            <person name="Vanwijnsberghe S."/>
        </authorList>
    </citation>
    <scope>NUCLEOTIDE SEQUENCE [LARGE SCALE GENOMIC DNA]</scope>
    <source>
        <strain evidence="4 5">LMG 32171</strain>
    </source>
</reference>
<comment type="caution">
    <text evidence="4">The sequence shown here is derived from an EMBL/GenBank/DDBJ whole genome shotgun (WGS) entry which is preliminary data.</text>
</comment>
<dbReference type="EC" id="2.4.1.250" evidence="4"/>
<dbReference type="InterPro" id="IPR001296">
    <property type="entry name" value="Glyco_trans_1"/>
</dbReference>
<keyword evidence="4" id="KW-0328">Glycosyltransferase</keyword>
<feature type="domain" description="Glycosyl transferase family 1" evidence="2">
    <location>
        <begin position="196"/>
        <end position="356"/>
    </location>
</feature>
<keyword evidence="5" id="KW-1185">Reference proteome</keyword>
<dbReference type="PANTHER" id="PTHR46401">
    <property type="entry name" value="GLYCOSYLTRANSFERASE WBBK-RELATED"/>
    <property type="match status" value="1"/>
</dbReference>
<name>A0ABM8TYK1_9BURK</name>
<dbReference type="InterPro" id="IPR028098">
    <property type="entry name" value="Glyco_trans_4-like_N"/>
</dbReference>
<dbReference type="Gene3D" id="3.40.50.2000">
    <property type="entry name" value="Glycogen Phosphorylase B"/>
    <property type="match status" value="2"/>
</dbReference>